<evidence type="ECO:0000313" key="1">
    <source>
        <dbReference type="EMBL" id="KIQ93438.1"/>
    </source>
</evidence>
<dbReference type="Pfam" id="PF10763">
    <property type="entry name" value="DUF2584"/>
    <property type="match status" value="1"/>
</dbReference>
<accession>A0A0D0Q675</accession>
<protein>
    <recommendedName>
        <fullName evidence="3">DUF2584 domain-containing protein</fullName>
    </recommendedName>
</protein>
<proteinExistence type="predicted"/>
<gene>
    <name evidence="1" type="ORF">LH47_02474</name>
</gene>
<comment type="caution">
    <text evidence="1">The sequence shown here is derived from an EMBL/GenBank/DDBJ whole genome shotgun (WGS) entry which is preliminary data.</text>
</comment>
<dbReference type="Proteomes" id="UP000032102">
    <property type="component" value="Unassembled WGS sequence"/>
</dbReference>
<name>A0A0D0Q675_9BACL</name>
<keyword evidence="2" id="KW-1185">Reference proteome</keyword>
<dbReference type="PATRIC" id="fig|404937.3.peg.2679"/>
<dbReference type="InterPro" id="IPR019699">
    <property type="entry name" value="DUF2584"/>
</dbReference>
<dbReference type="SUPFAM" id="SSF88697">
    <property type="entry name" value="PUA domain-like"/>
    <property type="match status" value="1"/>
</dbReference>
<sequence length="93" mass="10691">MEVNIPNQFGVKQMGMPLEIQTMIVTNGKEKRMEHNLFVLQKEGYRLYPLDVPLEVRRTKHGEATGQAVVKKLVLENRTTIVTYELIALHSIN</sequence>
<evidence type="ECO:0000313" key="2">
    <source>
        <dbReference type="Proteomes" id="UP000032102"/>
    </source>
</evidence>
<evidence type="ECO:0008006" key="3">
    <source>
        <dbReference type="Google" id="ProtNLM"/>
    </source>
</evidence>
<dbReference type="EMBL" id="JXTH01000064">
    <property type="protein sequence ID" value="KIQ93438.1"/>
    <property type="molecule type" value="Genomic_DNA"/>
</dbReference>
<dbReference type="AlphaFoldDB" id="A0A0D0Q675"/>
<dbReference type="InterPro" id="IPR015947">
    <property type="entry name" value="PUA-like_sf"/>
</dbReference>
<dbReference type="Gene3D" id="2.40.240.20">
    <property type="entry name" value="Hypothetical PUA domain-like, domain 1"/>
    <property type="match status" value="1"/>
</dbReference>
<reference evidence="1 2" key="1">
    <citation type="submission" date="2015-01" db="EMBL/GenBank/DDBJ databases">
        <title>Draft genome of Anoxybacillus thermarum strain AF/04.</title>
        <authorList>
            <person name="Poli A."/>
            <person name="Nicolaus B."/>
            <person name="Chan K.-G."/>
            <person name="Kahar U.M."/>
            <person name="Yaakob A.S."/>
            <person name="Chan C.S."/>
            <person name="Goh K.M."/>
        </authorList>
    </citation>
    <scope>NUCLEOTIDE SEQUENCE [LARGE SCALE GENOMIC DNA]</scope>
    <source>
        <strain evidence="1 2">AF/04</strain>
    </source>
</reference>
<organism evidence="1 2">
    <name type="scientific">Anoxybacillus thermarum</name>
    <dbReference type="NCBI Taxonomy" id="404937"/>
    <lineage>
        <taxon>Bacteria</taxon>
        <taxon>Bacillati</taxon>
        <taxon>Bacillota</taxon>
        <taxon>Bacilli</taxon>
        <taxon>Bacillales</taxon>
        <taxon>Anoxybacillaceae</taxon>
        <taxon>Anoxybacillus</taxon>
    </lineage>
</organism>